<reference evidence="2" key="1">
    <citation type="submission" date="2011-01" db="EMBL/GenBank/DDBJ databases">
        <title>Complete sequence of chromosome of Rahnella sp. Y9602.</title>
        <authorList>
            <consortium name="US DOE Joint Genome Institute"/>
            <person name="Lucas S."/>
            <person name="Copeland A."/>
            <person name="Lapidus A."/>
            <person name="Cheng J.-F."/>
            <person name="Goodwin L."/>
            <person name="Pitluck S."/>
            <person name="Lu M."/>
            <person name="Detter J.C."/>
            <person name="Han C."/>
            <person name="Tapia R."/>
            <person name="Land M."/>
            <person name="Hauser L."/>
            <person name="Kyrpides N."/>
            <person name="Ivanova N."/>
            <person name="Ovchinnikova G."/>
            <person name="Pagani I."/>
            <person name="Sobecky P.A."/>
            <person name="Martinez R.J."/>
            <person name="Woyke T."/>
        </authorList>
    </citation>
    <scope>NUCLEOTIDE SEQUENCE [LARGE SCALE GENOMIC DNA]</scope>
    <source>
        <strain evidence="2">Y9602</strain>
    </source>
</reference>
<dbReference type="Proteomes" id="UP000007257">
    <property type="component" value="Chromosome"/>
</dbReference>
<dbReference type="EMBL" id="CP002505">
    <property type="protein sequence ID" value="ADW72812.1"/>
    <property type="molecule type" value="Genomic_DNA"/>
</dbReference>
<dbReference type="KEGG" id="rah:Rahaq_1189"/>
<name>A0A0H3FCS7_RAHSY</name>
<evidence type="ECO:0008006" key="3">
    <source>
        <dbReference type="Google" id="ProtNLM"/>
    </source>
</evidence>
<accession>A0A0H3FCS7</accession>
<dbReference type="RefSeq" id="WP_013574517.1">
    <property type="nucleotide sequence ID" value="NC_015061.1"/>
</dbReference>
<sequence>MTTKNDITQTTTVYYWLFLAVSRTDAPKLPHRKAVIAANEQAARKLLSDKFILFFAGRLPVLEVTHA</sequence>
<dbReference type="OrthoDB" id="6631751at2"/>
<dbReference type="HOGENOM" id="CLU_163927_2_0_6"/>
<evidence type="ECO:0000313" key="2">
    <source>
        <dbReference type="Proteomes" id="UP000007257"/>
    </source>
</evidence>
<gene>
    <name evidence="1" type="ordered locus">Rahaq_1189</name>
</gene>
<evidence type="ECO:0000313" key="1">
    <source>
        <dbReference type="EMBL" id="ADW72812.1"/>
    </source>
</evidence>
<protein>
    <recommendedName>
        <fullName evidence="3">Host cell division inhibitor Icd-like protein</fullName>
    </recommendedName>
</protein>
<organism evidence="1 2">
    <name type="scientific">Rahnella sp. (strain Y9602)</name>
    <dbReference type="NCBI Taxonomy" id="2703885"/>
    <lineage>
        <taxon>Bacteria</taxon>
        <taxon>Pseudomonadati</taxon>
        <taxon>Pseudomonadota</taxon>
        <taxon>Gammaproteobacteria</taxon>
        <taxon>Enterobacterales</taxon>
        <taxon>Yersiniaceae</taxon>
        <taxon>Rahnella</taxon>
    </lineage>
</organism>
<dbReference type="NCBIfam" id="NF033153">
    <property type="entry name" value="phage_ICD_like"/>
    <property type="match status" value="1"/>
</dbReference>
<dbReference type="AlphaFoldDB" id="A0A0H3FCS7"/>
<proteinExistence type="predicted"/>
<reference evidence="1 2" key="2">
    <citation type="journal article" date="2012" name="J. Bacteriol.">
        <title>Complete Genome Sequence of Rahnella sp. Strain Y9602, a Gammaproteobacterium Isolate from Metal- and Radionuclide-Contaminated Soil.</title>
        <authorList>
            <person name="Martinez R.J."/>
            <person name="Bruce D."/>
            <person name="Detter C."/>
            <person name="Goodwin L.A."/>
            <person name="Han J."/>
            <person name="Han C.S."/>
            <person name="Held B."/>
            <person name="Land M.L."/>
            <person name="Mikhailova N."/>
            <person name="Nolan M."/>
            <person name="Pennacchio L."/>
            <person name="Pitluck S."/>
            <person name="Tapia R."/>
            <person name="Woyke T."/>
            <person name="Sobecky P.A."/>
        </authorList>
    </citation>
    <scope>NUCLEOTIDE SEQUENCE [LARGE SCALE GENOMIC DNA]</scope>
    <source>
        <strain evidence="1 2">Y9602</strain>
    </source>
</reference>